<sequence length="156" mass="17968">MQISRTKLLINSPSTFWLEYSCDRFAHILLACKEKGPSSFFSTCYSTHNIDLHDPKTRYSSFILLEKRIWVTNDCSIKYVDFRAVEGLTSKLASHEYMSKLSPYAQEFISRTDIFLKQPLLLEDQIDHVSSKRKIELASSSSSIFYPPTPLTPHHG</sequence>
<dbReference type="EMBL" id="BEXD01004152">
    <property type="protein sequence ID" value="GBC07562.1"/>
    <property type="molecule type" value="Genomic_DNA"/>
</dbReference>
<comment type="caution">
    <text evidence="1">The sequence shown here is derived from an EMBL/GenBank/DDBJ whole genome shotgun (WGS) entry which is preliminary data.</text>
</comment>
<protein>
    <submittedName>
        <fullName evidence="1">Uncharacterized protein</fullName>
    </submittedName>
</protein>
<dbReference type="Proteomes" id="UP000247702">
    <property type="component" value="Unassembled WGS sequence"/>
</dbReference>
<gene>
    <name evidence="1" type="ORF">RclHR1_07530011</name>
</gene>
<evidence type="ECO:0000313" key="2">
    <source>
        <dbReference type="Proteomes" id="UP000247702"/>
    </source>
</evidence>
<proteinExistence type="predicted"/>
<accession>A0A2Z6SDA9</accession>
<keyword evidence="2" id="KW-1185">Reference proteome</keyword>
<reference evidence="1 2" key="1">
    <citation type="submission" date="2017-11" db="EMBL/GenBank/DDBJ databases">
        <title>The genome of Rhizophagus clarus HR1 reveals common genetic basis of auxotrophy among arbuscular mycorrhizal fungi.</title>
        <authorList>
            <person name="Kobayashi Y."/>
        </authorList>
    </citation>
    <scope>NUCLEOTIDE SEQUENCE [LARGE SCALE GENOMIC DNA]</scope>
    <source>
        <strain evidence="1 2">HR1</strain>
    </source>
</reference>
<evidence type="ECO:0000313" key="1">
    <source>
        <dbReference type="EMBL" id="GBC07562.1"/>
    </source>
</evidence>
<dbReference type="AlphaFoldDB" id="A0A2Z6SDA9"/>
<name>A0A2Z6SDA9_9GLOM</name>
<organism evidence="1 2">
    <name type="scientific">Rhizophagus clarus</name>
    <dbReference type="NCBI Taxonomy" id="94130"/>
    <lineage>
        <taxon>Eukaryota</taxon>
        <taxon>Fungi</taxon>
        <taxon>Fungi incertae sedis</taxon>
        <taxon>Mucoromycota</taxon>
        <taxon>Glomeromycotina</taxon>
        <taxon>Glomeromycetes</taxon>
        <taxon>Glomerales</taxon>
        <taxon>Glomeraceae</taxon>
        <taxon>Rhizophagus</taxon>
    </lineage>
</organism>